<evidence type="ECO:0000256" key="8">
    <source>
        <dbReference type="ARBA" id="ARBA00022989"/>
    </source>
</evidence>
<evidence type="ECO:0000256" key="6">
    <source>
        <dbReference type="ARBA" id="ARBA00022837"/>
    </source>
</evidence>
<feature type="domain" description="Cadherin" evidence="13">
    <location>
        <begin position="1219"/>
        <end position="1326"/>
    </location>
</feature>
<comment type="subcellular location">
    <subcellularLocation>
        <location evidence="1">Cell membrane</location>
        <topology evidence="1">Single-pass type I membrane protein</topology>
    </subcellularLocation>
</comment>
<keyword evidence="10" id="KW-0325">Glycoprotein</keyword>
<dbReference type="GO" id="GO:0009653">
    <property type="term" value="P:anatomical structure morphogenesis"/>
    <property type="evidence" value="ECO:0007669"/>
    <property type="project" value="UniProtKB-ARBA"/>
</dbReference>
<keyword evidence="2" id="KW-1003">Cell membrane</keyword>
<evidence type="ECO:0000256" key="9">
    <source>
        <dbReference type="ARBA" id="ARBA00023136"/>
    </source>
</evidence>
<evidence type="ECO:0000256" key="12">
    <source>
        <dbReference type="PROSITE-ProRule" id="PRU00043"/>
    </source>
</evidence>
<feature type="domain" description="Cadherin" evidence="13">
    <location>
        <begin position="786"/>
        <end position="887"/>
    </location>
</feature>
<feature type="domain" description="Cadherin" evidence="13">
    <location>
        <begin position="1666"/>
        <end position="1789"/>
    </location>
</feature>
<keyword evidence="16" id="KW-1185">Reference proteome</keyword>
<gene>
    <name evidence="15" type="primary">Cad87a</name>
    <name evidence="15" type="ORF">G6Z75_0004366</name>
</gene>
<dbReference type="GO" id="GO:0005509">
    <property type="term" value="F:calcium ion binding"/>
    <property type="evidence" value="ECO:0007669"/>
    <property type="project" value="UniProtKB-UniRule"/>
</dbReference>
<feature type="domain" description="Cadherin" evidence="13">
    <location>
        <begin position="1437"/>
        <end position="1547"/>
    </location>
</feature>
<keyword evidence="4" id="KW-0732">Signal</keyword>
<dbReference type="PROSITE" id="PS50268">
    <property type="entry name" value="CADHERIN_2"/>
    <property type="match status" value="14"/>
</dbReference>
<feature type="domain" description="Cadherin" evidence="13">
    <location>
        <begin position="888"/>
        <end position="991"/>
    </location>
</feature>
<evidence type="ECO:0000256" key="3">
    <source>
        <dbReference type="ARBA" id="ARBA00022692"/>
    </source>
</evidence>
<proteinExistence type="predicted"/>
<evidence type="ECO:0000256" key="4">
    <source>
        <dbReference type="ARBA" id="ARBA00022729"/>
    </source>
</evidence>
<dbReference type="PROSITE" id="PS50879">
    <property type="entry name" value="RNASE_H_1"/>
    <property type="match status" value="1"/>
</dbReference>
<dbReference type="InterPro" id="IPR002126">
    <property type="entry name" value="Cadherin-like_dom"/>
</dbReference>
<reference evidence="15" key="1">
    <citation type="submission" date="2020-02" db="EMBL/GenBank/DDBJ databases">
        <title>Relaxed selection underlies rapid genomic changes in the transitions from sociality to social parasitism in ants.</title>
        <authorList>
            <person name="Bi X."/>
        </authorList>
    </citation>
    <scope>NUCLEOTIDE SEQUENCE</scope>
    <source>
        <strain evidence="15">BGI-DK2013a</strain>
        <tissue evidence="15">Whole body</tissue>
    </source>
</reference>
<dbReference type="FunFam" id="2.60.40.60:FF:000378">
    <property type="entry name" value="Cadherin-87A"/>
    <property type="match status" value="1"/>
</dbReference>
<evidence type="ECO:0000256" key="7">
    <source>
        <dbReference type="ARBA" id="ARBA00022889"/>
    </source>
</evidence>
<dbReference type="PANTHER" id="PTHR24028">
    <property type="entry name" value="CADHERIN-87A"/>
    <property type="match status" value="1"/>
</dbReference>
<dbReference type="GO" id="GO:0060429">
    <property type="term" value="P:epithelium development"/>
    <property type="evidence" value="ECO:0007669"/>
    <property type="project" value="UniProtKB-ARBA"/>
</dbReference>
<name>A0A836EM91_9HYME</name>
<keyword evidence="8" id="KW-1133">Transmembrane helix</keyword>
<dbReference type="FunFam" id="2.60.40.60:FF:000266">
    <property type="entry name" value="Cadherin 23"/>
    <property type="match status" value="1"/>
</dbReference>
<feature type="domain" description="Cadherin" evidence="13">
    <location>
        <begin position="672"/>
        <end position="785"/>
    </location>
</feature>
<feature type="domain" description="Cadherin" evidence="13">
    <location>
        <begin position="1119"/>
        <end position="1218"/>
    </location>
</feature>
<evidence type="ECO:0000256" key="2">
    <source>
        <dbReference type="ARBA" id="ARBA00022475"/>
    </source>
</evidence>
<sequence length="2517" mass="278988">MSPRGDVKHTGYLAGNRCNIAARRNHSLSREKEEEAGCISKWLSSHGIAHTAALQQNLVDRRAAAMPAHIRGCRYRVKRQPPHLSSNFGSTATWKVALTYSPMYRASFQGNCINKSKIISRISSLTEIPKRISSPPRFFSCRCPFLLLFLFLRNCKIVLSVAKWIVQLYSSGNNVNEPPILEAGGYPTGLPLSESTKVGTEVFVLKGHDPEGSPVKYGIQLTDHFVVNPRTGVITLAKPLNREENDTIRFRVTLEDEVPAGQQPNIVGVDAYVIVLDENDNPPHFLGVPYEAVAEEDTPVGSTILPGIRVVDPDLLGDIIDLTCVPQPQFLDACEKFGIVNVERSQNTYVGALVLRQPLDYRERPFYQLLLRASMCNIEIAGEFGIRENLRTNEDARMTYRTCVGRTCVSVVGQFDLNTDGLNNGTTGVEIKVADIQNSPPEFLDSLTGVVREDDPIGTLVMTVKARDGDRGMPRKMIYELVTNPFDYFLLDDDTGELRTAKPLDREALENSTGVLTLIVKARELIDGIPGNDKLTVSTAEATVTIKDVNDEPPTFNRREYNIEIPENVQDGTPLPHLDMTVKDPDVGLNSVFSLRLEDITGAFTVEPVLATGSTSVNIRVTNGSLDYENPNQRKFIILVVAEEVHTNPKLSSTATVTISITDANDNAPSFGSPTYTATVSETAAPGSPIITITAKDRDSGRFGTAGIVYQLLGQGAEHFAIDKKTGTITVAPCPTPGTSPCLDYEQQTEYFLTYKATDDNGEGQTTSVSLRISLVDANDSPPRFLQDKYRAVVDEGAEKFEPELKVQARDKDKTSKITYALVGGNELGLFSVDPDTGEITIKSPVDMTNATHDWIGLTIQASDGIFVDSALVNITVRDVNNNAPMFPHDIYTASIAEISPIGTVVEEVTATDADSGVNAELVYRIQKGAFDDFTINETTGVVTVSRKLDYDEKNTYHVEVIAFDKGTPSLTGTTTLMIEVENSNDKAPYFTPETQLAEVTEDTPIGTVFTTLKATDPDSTNLEALNFAISEPITAIDRNGQRVNDSKSFKDFFAVDRATGQVSVVRALDRDIAATVSVTIVVSDTTAPTLQQGRGKLVVTIIDVNHMAPEFLKPWTRESPRYLIEMQEEQPTGAVVGAFTATDADSNIAGYAIDPPSPYFNIDNITGIVRTSQVIDYEETKQLEFTVVAYDSGVPQLSTTAKVTVTVINVNDQDPKFEKELYNASVKENSPPGTRVIVVKATDGDEGPFGDVSYSLIGEHAADFNIGHETGEITVGGATVLDREVTPEITITVMASDGAHINSRRSTTVPVVVKLIDENDNRPIFSQHSYRASVAENLSVNPPAPILQVRAADQDEGINGEVWYTIINGNENESFSLNRETGILYPAAALLGRAGSYRIEVEARDGAGSGPHSDRCYVDIRVTPVNQHKPQFVMPELTNATVEVPENAGVPNYLILTVKAIDRDPGENGRVSYHLKIGNRNVQETEEFSIDQETGELRSKIILDREIKSKFELVLVAADHGSPTAYETLRLLTVQLVDTNDNVPQFYEEYNFHVSENRPKDYFIGKVTAEDKDEGRHAKVYYYIEAGNEGYAFYMDKSDGSIYANKSFDRETRDKYVLSILASNDPDLYINPAQSGRPLTHNPEHGHVNVTITVLDENDNPPIFERNDYYAGVNSMANINDFVTKVTASDLDVGDNGTLHYYVASANLYKYGSEKPSGSIVPSPFNVTQDGKLVTSGYMAEYNQDRFIVEVIAKETAIPERYAMTRVHVWVFEPSQLIRVILSRPPEEVNSERDEIVSELSNATQSRVVVDDIRYHVDASGHIRREWCDMYLHVVEPKTQTIAPIPHVLKVIDAKYDFLKHYYAGFAIENVVPAYAGIQEEPFDPALAALIALLVVLLVGAVTVTVVCCCLRHWVITVPNDIRKKDGLIKKQIIDELNTTENPLWIEQKLKLYEEQELTMQVFSEPEGGLGGERRGSGVSVGMGDTSQDNTYATIQHPLPTNRHRPTTPDYTTLPGNHNGSEVTEEIYLFDLQRWTLQNPVFKAFHSWFWKKSLSNQEIKKVECVVQSISSTTHSYTIQPIISCNGNLPLFIVFKKINGIFGSRVQKTLFTSINVIVKASKSVINLTFIFLTDNFKMWLEESYFPNIGSNNVRFILAVLAGTKWGSHPSLLLTLYRAVFRSAIEYGCQVFKLKGNKTEFLQLESPIPRNYNHANRGPIIYTDGSKSVSEDRMGSAIYSSDLNVALKFKLPPETSIFSAESWTILQAINLIEDRCCDEASICSDSLSALQAISSHNSRNANHITLDIKDRLSFLTQHGFKINLIWTPGHKGIIDNEIADHLANGAALSGHRPKFKIPFQDFFMVFKQSLNTKFQAHLDHCATFKRQLYDDFHRRRGEELCFSPFLPGGVPAWLLVSTTRFTLVGIAATPRQGPINIEQEEEAILPLLCDHPLVFKCMTSAQAGFFRYCSECNLRCIKVFSHEANCLILLRATELHRAWPQDKRHRSPISHKARNTSL</sequence>
<feature type="domain" description="Cadherin" evidence="13">
    <location>
        <begin position="1327"/>
        <end position="1433"/>
    </location>
</feature>
<evidence type="ECO:0000256" key="11">
    <source>
        <dbReference type="ARBA" id="ARBA00059331"/>
    </source>
</evidence>
<organism evidence="15 16">
    <name type="scientific">Acromyrmex insinuator</name>
    <dbReference type="NCBI Taxonomy" id="230686"/>
    <lineage>
        <taxon>Eukaryota</taxon>
        <taxon>Metazoa</taxon>
        <taxon>Ecdysozoa</taxon>
        <taxon>Arthropoda</taxon>
        <taxon>Hexapoda</taxon>
        <taxon>Insecta</taxon>
        <taxon>Pterygota</taxon>
        <taxon>Neoptera</taxon>
        <taxon>Endopterygota</taxon>
        <taxon>Hymenoptera</taxon>
        <taxon>Apocrita</taxon>
        <taxon>Aculeata</taxon>
        <taxon>Formicoidea</taxon>
        <taxon>Formicidae</taxon>
        <taxon>Myrmicinae</taxon>
        <taxon>Acromyrmex</taxon>
    </lineage>
</organism>
<keyword evidence="5" id="KW-0677">Repeat</keyword>
<dbReference type="InterPro" id="IPR015919">
    <property type="entry name" value="Cadherin-like_sf"/>
</dbReference>
<dbReference type="FunFam" id="2.60.40.60:FF:000020">
    <property type="entry name" value="Dachsous cadherin-related 1b"/>
    <property type="match status" value="3"/>
</dbReference>
<dbReference type="SUPFAM" id="SSF49313">
    <property type="entry name" value="Cadherin-like"/>
    <property type="match status" value="14"/>
</dbReference>
<comment type="caution">
    <text evidence="15">The sequence shown here is derived from an EMBL/GenBank/DDBJ whole genome shotgun (WGS) entry which is preliminary data.</text>
</comment>
<dbReference type="PRINTS" id="PR00205">
    <property type="entry name" value="CADHERIN"/>
</dbReference>
<dbReference type="InterPro" id="IPR002156">
    <property type="entry name" value="RNaseH_domain"/>
</dbReference>
<dbReference type="FunFam" id="2.60.40.60:FF:000026">
    <property type="entry name" value="FAT atypical cadherin 1"/>
    <property type="match status" value="1"/>
</dbReference>
<dbReference type="Proteomes" id="UP000667349">
    <property type="component" value="Unassembled WGS sequence"/>
</dbReference>
<dbReference type="InterPro" id="IPR050174">
    <property type="entry name" value="Protocadherin/Cadherin-CA"/>
</dbReference>
<feature type="domain" description="Cadherin" evidence="13">
    <location>
        <begin position="286"/>
        <end position="443"/>
    </location>
</feature>
<feature type="domain" description="Cadherin" evidence="13">
    <location>
        <begin position="451"/>
        <end position="556"/>
    </location>
</feature>
<feature type="domain" description="Cadherin" evidence="13">
    <location>
        <begin position="557"/>
        <end position="671"/>
    </location>
</feature>
<keyword evidence="9" id="KW-0472">Membrane</keyword>
<dbReference type="InterPro" id="IPR036397">
    <property type="entry name" value="RNaseH_sf"/>
</dbReference>
<feature type="non-terminal residue" evidence="15">
    <location>
        <position position="1"/>
    </location>
</feature>
<dbReference type="Gene3D" id="2.60.40.60">
    <property type="entry name" value="Cadherins"/>
    <property type="match status" value="14"/>
</dbReference>
<dbReference type="GO" id="GO:0005886">
    <property type="term" value="C:plasma membrane"/>
    <property type="evidence" value="ECO:0007669"/>
    <property type="project" value="UniProtKB-SubCell"/>
</dbReference>
<feature type="domain" description="Cadherin" evidence="13">
    <location>
        <begin position="192"/>
        <end position="285"/>
    </location>
</feature>
<evidence type="ECO:0000256" key="5">
    <source>
        <dbReference type="ARBA" id="ARBA00022737"/>
    </source>
</evidence>
<dbReference type="GO" id="GO:0003676">
    <property type="term" value="F:nucleic acid binding"/>
    <property type="evidence" value="ECO:0007669"/>
    <property type="project" value="InterPro"/>
</dbReference>
<comment type="function">
    <text evidence="11">Cadherins are calcium-dependent cell adhesion proteins. They preferentially interact with themselves in a homophilic manner in connecting cells.</text>
</comment>
<evidence type="ECO:0000259" key="14">
    <source>
        <dbReference type="PROSITE" id="PS50879"/>
    </source>
</evidence>
<feature type="domain" description="Cadherin" evidence="13">
    <location>
        <begin position="992"/>
        <end position="1112"/>
    </location>
</feature>
<dbReference type="FunFam" id="2.60.40.60:FF:000092">
    <property type="entry name" value="Protocadherin 8"/>
    <property type="match status" value="1"/>
</dbReference>
<dbReference type="InterPro" id="IPR012337">
    <property type="entry name" value="RNaseH-like_sf"/>
</dbReference>
<feature type="domain" description="Cadherin" evidence="13">
    <location>
        <begin position="1547"/>
        <end position="1665"/>
    </location>
</feature>
<keyword evidence="7" id="KW-0130">Cell adhesion</keyword>
<dbReference type="Pfam" id="PF00075">
    <property type="entry name" value="RNase_H"/>
    <property type="match status" value="1"/>
</dbReference>
<dbReference type="FunFam" id="2.60.40.60:FF:000168">
    <property type="entry name" value="Cadherin-related family member 2"/>
    <property type="match status" value="1"/>
</dbReference>
<evidence type="ECO:0000256" key="1">
    <source>
        <dbReference type="ARBA" id="ARBA00004251"/>
    </source>
</evidence>
<feature type="domain" description="RNase H type-1" evidence="14">
    <location>
        <begin position="2214"/>
        <end position="2347"/>
    </location>
</feature>
<feature type="non-terminal residue" evidence="15">
    <location>
        <position position="2517"/>
    </location>
</feature>
<evidence type="ECO:0000259" key="13">
    <source>
        <dbReference type="PROSITE" id="PS50268"/>
    </source>
</evidence>
<dbReference type="SMART" id="SM00112">
    <property type="entry name" value="CA"/>
    <property type="match status" value="13"/>
</dbReference>
<dbReference type="GO" id="GO:0007156">
    <property type="term" value="P:homophilic cell adhesion via plasma membrane adhesion molecules"/>
    <property type="evidence" value="ECO:0007669"/>
    <property type="project" value="InterPro"/>
</dbReference>
<dbReference type="Pfam" id="PF00028">
    <property type="entry name" value="Cadherin"/>
    <property type="match status" value="12"/>
</dbReference>
<evidence type="ECO:0000313" key="16">
    <source>
        <dbReference type="Proteomes" id="UP000667349"/>
    </source>
</evidence>
<dbReference type="PANTHER" id="PTHR24028:SF146">
    <property type="entry name" value="CADHERIN 96CB, ISOFORM D-RELATED"/>
    <property type="match status" value="1"/>
</dbReference>
<evidence type="ECO:0000256" key="10">
    <source>
        <dbReference type="ARBA" id="ARBA00023180"/>
    </source>
</evidence>
<keyword evidence="3" id="KW-0812">Transmembrane</keyword>
<dbReference type="SUPFAM" id="SSF53098">
    <property type="entry name" value="Ribonuclease H-like"/>
    <property type="match status" value="1"/>
</dbReference>
<dbReference type="CDD" id="cd11304">
    <property type="entry name" value="Cadherin_repeat"/>
    <property type="match status" value="14"/>
</dbReference>
<dbReference type="PROSITE" id="PS00232">
    <property type="entry name" value="CADHERIN_1"/>
    <property type="match status" value="4"/>
</dbReference>
<protein>
    <submittedName>
        <fullName evidence="15">CAD87 protein</fullName>
    </submittedName>
</protein>
<accession>A0A836EM91</accession>
<dbReference type="InterPro" id="IPR020894">
    <property type="entry name" value="Cadherin_CS"/>
</dbReference>
<dbReference type="EMBL" id="JAANHZ010000670">
    <property type="protein sequence ID" value="KAG5308277.1"/>
    <property type="molecule type" value="Genomic_DNA"/>
</dbReference>
<dbReference type="Gene3D" id="3.30.420.10">
    <property type="entry name" value="Ribonuclease H-like superfamily/Ribonuclease H"/>
    <property type="match status" value="1"/>
</dbReference>
<evidence type="ECO:0000313" key="15">
    <source>
        <dbReference type="EMBL" id="KAG5308277.1"/>
    </source>
</evidence>
<dbReference type="GO" id="GO:0004523">
    <property type="term" value="F:RNA-DNA hybrid ribonuclease activity"/>
    <property type="evidence" value="ECO:0007669"/>
    <property type="project" value="InterPro"/>
</dbReference>
<dbReference type="FunFam" id="2.60.40.60:FF:000098">
    <property type="entry name" value="cadherin-23 isoform X1"/>
    <property type="match status" value="1"/>
</dbReference>
<dbReference type="CDD" id="cd09276">
    <property type="entry name" value="Rnase_HI_RT_non_LTR"/>
    <property type="match status" value="1"/>
</dbReference>
<keyword evidence="6 12" id="KW-0106">Calcium</keyword>